<keyword evidence="3" id="KW-1185">Reference proteome</keyword>
<evidence type="ECO:0000313" key="2">
    <source>
        <dbReference type="EMBL" id="MBK3331737.1"/>
    </source>
</evidence>
<keyword evidence="1" id="KW-0812">Transmembrane</keyword>
<comment type="caution">
    <text evidence="2">The sequence shown here is derived from an EMBL/GenBank/DDBJ whole genome shotgun (WGS) entry which is preliminary data.</text>
</comment>
<keyword evidence="1" id="KW-1133">Transmembrane helix</keyword>
<evidence type="ECO:0008006" key="4">
    <source>
        <dbReference type="Google" id="ProtNLM"/>
    </source>
</evidence>
<feature type="transmembrane region" description="Helical" evidence="1">
    <location>
        <begin position="41"/>
        <end position="62"/>
    </location>
</feature>
<gene>
    <name evidence="2" type="ORF">GWK41_01495</name>
</gene>
<dbReference type="Proteomes" id="UP000772812">
    <property type="component" value="Unassembled WGS sequence"/>
</dbReference>
<evidence type="ECO:0000313" key="3">
    <source>
        <dbReference type="Proteomes" id="UP000772812"/>
    </source>
</evidence>
<dbReference type="RefSeq" id="WP_200673143.1">
    <property type="nucleotide sequence ID" value="NZ_JAACYA010000001.1"/>
</dbReference>
<keyword evidence="1" id="KW-0472">Membrane</keyword>
<evidence type="ECO:0000256" key="1">
    <source>
        <dbReference type="SAM" id="Phobius"/>
    </source>
</evidence>
<protein>
    <recommendedName>
        <fullName evidence="4">CcmD family protein</fullName>
    </recommendedName>
</protein>
<sequence>MELIISLLTDILELLDTGFKVFEPYQGSVNMDEKHYSAMQGIIHFIGWTIIIAILVWVFKYMKKHTQQDERMKKYYDKKD</sequence>
<dbReference type="EMBL" id="JAACYA010000001">
    <property type="protein sequence ID" value="MBK3331737.1"/>
    <property type="molecule type" value="Genomic_DNA"/>
</dbReference>
<name>A0ABS1GG29_9AQUI</name>
<accession>A0ABS1GG29</accession>
<proteinExistence type="predicted"/>
<reference evidence="2 3" key="1">
    <citation type="journal article" date="2021" name="Syst. Appl. Microbiol.">
        <title>Persephonella atlantica sp. nov.: How to adapt to physico-chemical gradients in high temperature hydrothermal habitats.</title>
        <authorList>
            <person name="Francois D.X."/>
            <person name="Godfroy A."/>
            <person name="Mathien C."/>
            <person name="Aube J."/>
            <person name="Cathalot C."/>
            <person name="Lesongeur F."/>
            <person name="L'Haridon S."/>
            <person name="Philippon X."/>
            <person name="Roussel E.G."/>
        </authorList>
    </citation>
    <scope>NUCLEOTIDE SEQUENCE [LARGE SCALE GENOMIC DNA]</scope>
    <source>
        <strain evidence="2 3">MO1340</strain>
    </source>
</reference>
<organism evidence="2 3">
    <name type="scientific">Persephonella atlantica</name>
    <dbReference type="NCBI Taxonomy" id="2699429"/>
    <lineage>
        <taxon>Bacteria</taxon>
        <taxon>Pseudomonadati</taxon>
        <taxon>Aquificota</taxon>
        <taxon>Aquificia</taxon>
        <taxon>Aquificales</taxon>
        <taxon>Hydrogenothermaceae</taxon>
        <taxon>Persephonella</taxon>
    </lineage>
</organism>